<feature type="region of interest" description="Disordered" evidence="1">
    <location>
        <begin position="101"/>
        <end position="124"/>
    </location>
</feature>
<keyword evidence="2" id="KW-1133">Transmembrane helix</keyword>
<evidence type="ECO:0000256" key="2">
    <source>
        <dbReference type="SAM" id="Phobius"/>
    </source>
</evidence>
<evidence type="ECO:0000313" key="5">
    <source>
        <dbReference type="RefSeq" id="XP_014673514.1"/>
    </source>
</evidence>
<feature type="compositionally biased region" description="Polar residues" evidence="1">
    <location>
        <begin position="24"/>
        <end position="44"/>
    </location>
</feature>
<keyword evidence="4" id="KW-1185">Reference proteome</keyword>
<dbReference type="Proteomes" id="UP000695022">
    <property type="component" value="Unplaced"/>
</dbReference>
<keyword evidence="2" id="KW-0812">Transmembrane</keyword>
<reference evidence="5" key="1">
    <citation type="submission" date="2025-08" db="UniProtKB">
        <authorList>
            <consortium name="RefSeq"/>
        </authorList>
    </citation>
    <scope>IDENTIFICATION</scope>
</reference>
<proteinExistence type="predicted"/>
<feature type="region of interest" description="Disordered" evidence="1">
    <location>
        <begin position="24"/>
        <end position="45"/>
    </location>
</feature>
<protein>
    <submittedName>
        <fullName evidence="5">Uncharacterized protein LOC106813804</fullName>
    </submittedName>
</protein>
<keyword evidence="2" id="KW-0472">Membrane</keyword>
<sequence length="238" mass="24484">MSWHFLFLACDVIEYLGPVTSTLPRATSTPAPSTETRSGATSAFISKDGATTTSVGTTTTAVEQNGISKLVPALASAAAAALLMVIVIVVIIVVIRRRKRPDTAPLSTPSSDDPGGAVSTNAPANQQESIIYNEIYDSSTPQQTKLRDDVGGATSQPGGMTYNDMYESADGAAGNNGAANDGDAIYNDIYEGGCGASMQVNDIYEAGASADEYDYTYAPVGGATGQDVGADGVYATIQ</sequence>
<evidence type="ECO:0000313" key="4">
    <source>
        <dbReference type="Proteomes" id="UP000695022"/>
    </source>
</evidence>
<feature type="chain" id="PRO_5046017881" evidence="3">
    <location>
        <begin position="22"/>
        <end position="238"/>
    </location>
</feature>
<feature type="signal peptide" evidence="3">
    <location>
        <begin position="1"/>
        <end position="21"/>
    </location>
</feature>
<dbReference type="RefSeq" id="XP_014673514.1">
    <property type="nucleotide sequence ID" value="XM_014818028.1"/>
</dbReference>
<keyword evidence="3" id="KW-0732">Signal</keyword>
<organism evidence="4 5">
    <name type="scientific">Priapulus caudatus</name>
    <name type="common">Priapulid worm</name>
    <dbReference type="NCBI Taxonomy" id="37621"/>
    <lineage>
        <taxon>Eukaryota</taxon>
        <taxon>Metazoa</taxon>
        <taxon>Ecdysozoa</taxon>
        <taxon>Scalidophora</taxon>
        <taxon>Priapulida</taxon>
        <taxon>Priapulimorpha</taxon>
        <taxon>Priapulimorphida</taxon>
        <taxon>Priapulidae</taxon>
        <taxon>Priapulus</taxon>
    </lineage>
</organism>
<feature type="transmembrane region" description="Helical" evidence="2">
    <location>
        <begin position="73"/>
        <end position="95"/>
    </location>
</feature>
<gene>
    <name evidence="5" type="primary">LOC106813804</name>
</gene>
<dbReference type="GeneID" id="106813804"/>
<evidence type="ECO:0000256" key="1">
    <source>
        <dbReference type="SAM" id="MobiDB-lite"/>
    </source>
</evidence>
<evidence type="ECO:0000256" key="3">
    <source>
        <dbReference type="SAM" id="SignalP"/>
    </source>
</evidence>
<accession>A0ABM1EMU3</accession>
<name>A0ABM1EMU3_PRICU</name>